<dbReference type="PROSITE" id="PS50943">
    <property type="entry name" value="HTH_CROC1"/>
    <property type="match status" value="2"/>
</dbReference>
<evidence type="ECO:0000313" key="3">
    <source>
        <dbReference type="EMBL" id="MBO4207718.1"/>
    </source>
</evidence>
<accession>A0ABS3VTE9</accession>
<evidence type="ECO:0000256" key="1">
    <source>
        <dbReference type="SAM" id="MobiDB-lite"/>
    </source>
</evidence>
<dbReference type="InterPro" id="IPR010982">
    <property type="entry name" value="Lambda_DNA-bd_dom_sf"/>
</dbReference>
<dbReference type="Pfam" id="PF13560">
    <property type="entry name" value="HTH_31"/>
    <property type="match status" value="1"/>
</dbReference>
<proteinExistence type="predicted"/>
<keyword evidence="4" id="KW-1185">Reference proteome</keyword>
<dbReference type="SMART" id="SM00530">
    <property type="entry name" value="HTH_XRE"/>
    <property type="match status" value="2"/>
</dbReference>
<feature type="region of interest" description="Disordered" evidence="1">
    <location>
        <begin position="115"/>
        <end position="141"/>
    </location>
</feature>
<feature type="region of interest" description="Disordered" evidence="1">
    <location>
        <begin position="1"/>
        <end position="30"/>
    </location>
</feature>
<evidence type="ECO:0000313" key="4">
    <source>
        <dbReference type="Proteomes" id="UP000823521"/>
    </source>
</evidence>
<dbReference type="Proteomes" id="UP000823521">
    <property type="component" value="Unassembled WGS sequence"/>
</dbReference>
<evidence type="ECO:0000259" key="2">
    <source>
        <dbReference type="PROSITE" id="PS50943"/>
    </source>
</evidence>
<dbReference type="CDD" id="cd00093">
    <property type="entry name" value="HTH_XRE"/>
    <property type="match status" value="2"/>
</dbReference>
<dbReference type="SUPFAM" id="SSF47413">
    <property type="entry name" value="lambda repressor-like DNA-binding domains"/>
    <property type="match status" value="2"/>
</dbReference>
<gene>
    <name evidence="3" type="ORF">GSF22_17160</name>
</gene>
<dbReference type="InterPro" id="IPR001387">
    <property type="entry name" value="Cro/C1-type_HTH"/>
</dbReference>
<organism evidence="3 4">
    <name type="scientific">Micromonospora echinofusca</name>
    <dbReference type="NCBI Taxonomy" id="47858"/>
    <lineage>
        <taxon>Bacteria</taxon>
        <taxon>Bacillati</taxon>
        <taxon>Actinomycetota</taxon>
        <taxon>Actinomycetes</taxon>
        <taxon>Micromonosporales</taxon>
        <taxon>Micromonosporaceae</taxon>
        <taxon>Micromonospora</taxon>
    </lineage>
</organism>
<dbReference type="Gene3D" id="1.10.260.40">
    <property type="entry name" value="lambda repressor-like DNA-binding domains"/>
    <property type="match status" value="2"/>
</dbReference>
<comment type="caution">
    <text evidence="3">The sequence shown here is derived from an EMBL/GenBank/DDBJ whole genome shotgun (WGS) entry which is preliminary data.</text>
</comment>
<sequence>MIRTQPSRPRRTARQVPPAAHRPGAAGEITPGQVANARKDLGRRLAQWRTNAGLRQVDLAKLIHYSRSQIANVEVGRDNTTRFFWHNADAALGAHGALLAMSDQVHALVRDFHAQREQARDQQRQQAAVPPSPLTAGSAASPVACGCGPAVVGRWTGREVRALREALRMSVRAFAEHLGVATAAVSGWEHRTTPALAEQSVLDQALTLADTDSKARFRLLLDFPDDTTPRALGGREAAGRSPVTPIHEAGRTRPSS</sequence>
<feature type="region of interest" description="Disordered" evidence="1">
    <location>
        <begin position="228"/>
        <end position="256"/>
    </location>
</feature>
<protein>
    <submittedName>
        <fullName evidence="3">Helix-turn-helix domain-containing protein</fullName>
    </submittedName>
</protein>
<reference evidence="3 4" key="1">
    <citation type="submission" date="2019-12" db="EMBL/GenBank/DDBJ databases">
        <title>Whole genome sequencing of endophytic Actinobacterium Micromonospora sp. MPMI6T.</title>
        <authorList>
            <person name="Evv R."/>
            <person name="Podile A.R."/>
        </authorList>
    </citation>
    <scope>NUCLEOTIDE SEQUENCE [LARGE SCALE GENOMIC DNA]</scope>
    <source>
        <strain evidence="3 4">MPMI6</strain>
    </source>
</reference>
<feature type="domain" description="HTH cro/C1-type" evidence="2">
    <location>
        <begin position="45"/>
        <end position="77"/>
    </location>
</feature>
<feature type="domain" description="HTH cro/C1-type" evidence="2">
    <location>
        <begin position="160"/>
        <end position="189"/>
    </location>
</feature>
<dbReference type="EMBL" id="WVUH01000141">
    <property type="protein sequence ID" value="MBO4207718.1"/>
    <property type="molecule type" value="Genomic_DNA"/>
</dbReference>
<name>A0ABS3VTE9_MICEH</name>